<keyword evidence="3" id="KW-1185">Reference proteome</keyword>
<evidence type="ECO:0000313" key="3">
    <source>
        <dbReference type="Proteomes" id="UP000199345"/>
    </source>
</evidence>
<keyword evidence="1" id="KW-0812">Transmembrane</keyword>
<keyword evidence="1" id="KW-1133">Transmembrane helix</keyword>
<accession>A0A1I0DBZ6</accession>
<dbReference type="GO" id="GO:0005548">
    <property type="term" value="F:phospholipid transporter activity"/>
    <property type="evidence" value="ECO:0007669"/>
    <property type="project" value="TreeGrafter"/>
</dbReference>
<feature type="transmembrane region" description="Helical" evidence="1">
    <location>
        <begin position="201"/>
        <end position="219"/>
    </location>
</feature>
<evidence type="ECO:0000313" key="2">
    <source>
        <dbReference type="EMBL" id="SET29212.1"/>
    </source>
</evidence>
<dbReference type="GO" id="GO:0043190">
    <property type="term" value="C:ATP-binding cassette (ABC) transporter complex"/>
    <property type="evidence" value="ECO:0007669"/>
    <property type="project" value="InterPro"/>
</dbReference>
<name>A0A1I0DBZ6_9PROT</name>
<reference evidence="3" key="1">
    <citation type="submission" date="2016-10" db="EMBL/GenBank/DDBJ databases">
        <authorList>
            <person name="Varghese N."/>
            <person name="Submissions S."/>
        </authorList>
    </citation>
    <scope>NUCLEOTIDE SEQUENCE [LARGE SCALE GENOMIC DNA]</scope>
    <source>
        <strain evidence="3">Nm71</strain>
    </source>
</reference>
<dbReference type="PANTHER" id="PTHR30188:SF3">
    <property type="entry name" value="ABC TRANSPORTER PERMEASE"/>
    <property type="match status" value="1"/>
</dbReference>
<dbReference type="PANTHER" id="PTHR30188">
    <property type="entry name" value="ABC TRANSPORTER PERMEASE PROTEIN-RELATED"/>
    <property type="match status" value="1"/>
</dbReference>
<dbReference type="AlphaFoldDB" id="A0A1I0DBZ6"/>
<feature type="transmembrane region" description="Helical" evidence="1">
    <location>
        <begin position="294"/>
        <end position="324"/>
    </location>
</feature>
<feature type="transmembrane region" description="Helical" evidence="1">
    <location>
        <begin position="379"/>
        <end position="402"/>
    </location>
</feature>
<keyword evidence="1" id="KW-0472">Membrane</keyword>
<evidence type="ECO:0000256" key="1">
    <source>
        <dbReference type="SAM" id="Phobius"/>
    </source>
</evidence>
<dbReference type="InterPro" id="IPR030802">
    <property type="entry name" value="Permease_MalE"/>
</dbReference>
<organism evidence="2 3">
    <name type="scientific">Nitrosomonas marina</name>
    <dbReference type="NCBI Taxonomy" id="917"/>
    <lineage>
        <taxon>Bacteria</taxon>
        <taxon>Pseudomonadati</taxon>
        <taxon>Pseudomonadota</taxon>
        <taxon>Betaproteobacteria</taxon>
        <taxon>Nitrosomonadales</taxon>
        <taxon>Nitrosomonadaceae</taxon>
        <taxon>Nitrosomonas</taxon>
    </lineage>
</organism>
<feature type="transmembrane region" description="Helical" evidence="1">
    <location>
        <begin position="344"/>
        <end position="367"/>
    </location>
</feature>
<gene>
    <name evidence="2" type="ORF">SAMN05216326_11917</name>
</gene>
<feature type="transmembrane region" description="Helical" evidence="1">
    <location>
        <begin position="231"/>
        <end position="255"/>
    </location>
</feature>
<dbReference type="Pfam" id="PF02405">
    <property type="entry name" value="MlaE"/>
    <property type="match status" value="1"/>
</dbReference>
<protein>
    <submittedName>
        <fullName evidence="2">Phospholipid/cholesterol/gamma-HCH transport system permease protein</fullName>
    </submittedName>
</protein>
<sequence length="408" mass="44919">MFDVIYSQSTGFNFYPEPISNSKQTFDLKPTNTQNPSFTAEWYQLIDDGKSRRIALTGNFTLAALNKRSRALSAELAKHAKNPDLCWDLSNIKYMDNAGIVMLWKAWDTQRPAQLILRDEHDKMLQRIEHLPAETPEPDQKKFLWPVYAAGRLAMLMWDNLTGIIRMIGQLLLDTVFFLRNPAYIPWREISANLFRTGAQALGITALVGFLIGIVLSYLSSEQLQMFGADIFIVNILGISIIRELGPLLAAILVAGRSGSSMTAQLGVMRVTQELDALTVMGISHSQRLIFPKIIGLGLAMPLLVLWTSAIALLGGIIAAEIQLGLNYYYFIYSLPDAVPIANLWLGLGKGIVCGMVIAVIACHFGLRVKPNTESLGEGTTTSVVTAITVVIIIDAIFAVVFSDVGII</sequence>
<proteinExistence type="predicted"/>
<dbReference type="EMBL" id="FOIA01000019">
    <property type="protein sequence ID" value="SET29212.1"/>
    <property type="molecule type" value="Genomic_DNA"/>
</dbReference>
<dbReference type="Proteomes" id="UP000199345">
    <property type="component" value="Unassembled WGS sequence"/>
</dbReference>